<feature type="domain" description="DUF2423" evidence="2">
    <location>
        <begin position="1"/>
        <end position="44"/>
    </location>
</feature>
<feature type="compositionally biased region" description="Basic residues" evidence="1">
    <location>
        <begin position="9"/>
        <end position="18"/>
    </location>
</feature>
<dbReference type="PANTHER" id="PTHR28219">
    <property type="entry name" value="UPF0642 PROTEIN YBL028C"/>
    <property type="match status" value="1"/>
</dbReference>
<accession>W9YW94</accession>
<protein>
    <recommendedName>
        <fullName evidence="2">DUF2423 domain-containing protein</fullName>
    </recommendedName>
</protein>
<dbReference type="eggNOG" id="ENOG502SXGY">
    <property type="taxonomic scope" value="Eukaryota"/>
</dbReference>
<comment type="caution">
    <text evidence="3">The sequence shown here is derived from an EMBL/GenBank/DDBJ whole genome shotgun (WGS) entry which is preliminary data.</text>
</comment>
<evidence type="ECO:0000259" key="2">
    <source>
        <dbReference type="Pfam" id="PF10338"/>
    </source>
</evidence>
<dbReference type="EMBL" id="AMGY01000003">
    <property type="protein sequence ID" value="EXJ86554.1"/>
    <property type="molecule type" value="Genomic_DNA"/>
</dbReference>
<feature type="region of interest" description="Disordered" evidence="1">
    <location>
        <begin position="1"/>
        <end position="128"/>
    </location>
</feature>
<dbReference type="PANTHER" id="PTHR28219:SF1">
    <property type="entry name" value="UPF0642 PROTEIN YBL028C"/>
    <property type="match status" value="1"/>
</dbReference>
<dbReference type="Proteomes" id="UP000019478">
    <property type="component" value="Unassembled WGS sequence"/>
</dbReference>
<dbReference type="GeneID" id="19167633"/>
<feature type="compositionally biased region" description="Basic residues" evidence="1">
    <location>
        <begin position="116"/>
        <end position="128"/>
    </location>
</feature>
<evidence type="ECO:0000313" key="3">
    <source>
        <dbReference type="EMBL" id="EXJ86554.1"/>
    </source>
</evidence>
<feature type="compositionally biased region" description="Polar residues" evidence="1">
    <location>
        <begin position="59"/>
        <end position="68"/>
    </location>
</feature>
<gene>
    <name evidence="3" type="ORF">A1O3_03507</name>
</gene>
<name>W9YW94_9EURO</name>
<reference evidence="3 4" key="1">
    <citation type="submission" date="2013-03" db="EMBL/GenBank/DDBJ databases">
        <title>The Genome Sequence of Capronia epimyces CBS 606.96.</title>
        <authorList>
            <consortium name="The Broad Institute Genomics Platform"/>
            <person name="Cuomo C."/>
            <person name="de Hoog S."/>
            <person name="Gorbushina A."/>
            <person name="Walker B."/>
            <person name="Young S.K."/>
            <person name="Zeng Q."/>
            <person name="Gargeya S."/>
            <person name="Fitzgerald M."/>
            <person name="Haas B."/>
            <person name="Abouelleil A."/>
            <person name="Allen A.W."/>
            <person name="Alvarado L."/>
            <person name="Arachchi H.M."/>
            <person name="Berlin A.M."/>
            <person name="Chapman S.B."/>
            <person name="Gainer-Dewar J."/>
            <person name="Goldberg J."/>
            <person name="Griggs A."/>
            <person name="Gujja S."/>
            <person name="Hansen M."/>
            <person name="Howarth C."/>
            <person name="Imamovic A."/>
            <person name="Ireland A."/>
            <person name="Larimer J."/>
            <person name="McCowan C."/>
            <person name="Murphy C."/>
            <person name="Pearson M."/>
            <person name="Poon T.W."/>
            <person name="Priest M."/>
            <person name="Roberts A."/>
            <person name="Saif S."/>
            <person name="Shea T."/>
            <person name="Sisk P."/>
            <person name="Sykes S."/>
            <person name="Wortman J."/>
            <person name="Nusbaum C."/>
            <person name="Birren B."/>
        </authorList>
    </citation>
    <scope>NUCLEOTIDE SEQUENCE [LARGE SCALE GENOMIC DNA]</scope>
    <source>
        <strain evidence="3 4">CBS 606.96</strain>
    </source>
</reference>
<organism evidence="3 4">
    <name type="scientific">Capronia epimyces CBS 606.96</name>
    <dbReference type="NCBI Taxonomy" id="1182542"/>
    <lineage>
        <taxon>Eukaryota</taxon>
        <taxon>Fungi</taxon>
        <taxon>Dikarya</taxon>
        <taxon>Ascomycota</taxon>
        <taxon>Pezizomycotina</taxon>
        <taxon>Eurotiomycetes</taxon>
        <taxon>Chaetothyriomycetidae</taxon>
        <taxon>Chaetothyriales</taxon>
        <taxon>Herpotrichiellaceae</taxon>
        <taxon>Capronia</taxon>
    </lineage>
</organism>
<dbReference type="HOGENOM" id="CLU_149452_0_0_1"/>
<dbReference type="GO" id="GO:0030687">
    <property type="term" value="C:preribosome, large subunit precursor"/>
    <property type="evidence" value="ECO:0007669"/>
    <property type="project" value="TreeGrafter"/>
</dbReference>
<dbReference type="AlphaFoldDB" id="W9YW94"/>
<proteinExistence type="predicted"/>
<dbReference type="Pfam" id="PF10338">
    <property type="entry name" value="YBL028C_N"/>
    <property type="match status" value="1"/>
</dbReference>
<dbReference type="InterPro" id="IPR019434">
    <property type="entry name" value="DUF2423"/>
</dbReference>
<evidence type="ECO:0000313" key="4">
    <source>
        <dbReference type="Proteomes" id="UP000019478"/>
    </source>
</evidence>
<dbReference type="OrthoDB" id="4087970at2759"/>
<sequence>MAKSARASVVKRNHRNLRAKVFGPAHDARTERLSAKLQELAAKPRPDADKAMDVDASAEQGTESQSANDGAEDMEVDAQGAKMKPVKSQSQSAHKEHRVTKKKERNSMVFASEKARSRRAASKRKTKK</sequence>
<feature type="compositionally biased region" description="Basic residues" evidence="1">
    <location>
        <begin position="95"/>
        <end position="104"/>
    </location>
</feature>
<evidence type="ECO:0000256" key="1">
    <source>
        <dbReference type="SAM" id="MobiDB-lite"/>
    </source>
</evidence>
<keyword evidence="4" id="KW-1185">Reference proteome</keyword>
<dbReference type="RefSeq" id="XP_007731833.1">
    <property type="nucleotide sequence ID" value="XM_007733643.1"/>
</dbReference>
<feature type="compositionally biased region" description="Basic and acidic residues" evidence="1">
    <location>
        <begin position="42"/>
        <end position="53"/>
    </location>
</feature>